<evidence type="ECO:0000256" key="8">
    <source>
        <dbReference type="ARBA" id="ARBA00023098"/>
    </source>
</evidence>
<dbReference type="InterPro" id="IPR006108">
    <property type="entry name" value="3HC_DH_C"/>
</dbReference>
<keyword evidence="16" id="KW-1185">Reference proteome</keyword>
<keyword evidence="5" id="KW-0276">Fatty acid metabolism</keyword>
<dbReference type="EC" id="1.1.1.35" evidence="4"/>
<dbReference type="Pfam" id="PF02737">
    <property type="entry name" value="3HCDH_N"/>
    <property type="match status" value="1"/>
</dbReference>
<keyword evidence="6" id="KW-0560">Oxidoreductase</keyword>
<accession>A0A7M5WV82</accession>
<evidence type="ECO:0000256" key="11">
    <source>
        <dbReference type="PIRSR" id="PIRSR000105-1"/>
    </source>
</evidence>
<name>A0A7M5WV82_9CNID</name>
<dbReference type="OrthoDB" id="5958943at2759"/>
<dbReference type="InterPro" id="IPR022694">
    <property type="entry name" value="3-OHacyl-CoA_DH"/>
</dbReference>
<dbReference type="GO" id="GO:0006635">
    <property type="term" value="P:fatty acid beta-oxidation"/>
    <property type="evidence" value="ECO:0007669"/>
    <property type="project" value="TreeGrafter"/>
</dbReference>
<dbReference type="InterPro" id="IPR008927">
    <property type="entry name" value="6-PGluconate_DH-like_C_sf"/>
</dbReference>
<evidence type="ECO:0000256" key="7">
    <source>
        <dbReference type="ARBA" id="ARBA00023027"/>
    </source>
</evidence>
<evidence type="ECO:0000256" key="10">
    <source>
        <dbReference type="ARBA" id="ARBA00049556"/>
    </source>
</evidence>
<dbReference type="SUPFAM" id="SSF48179">
    <property type="entry name" value="6-phosphogluconate dehydrogenase C-terminal domain-like"/>
    <property type="match status" value="1"/>
</dbReference>
<keyword evidence="8" id="KW-0443">Lipid metabolism</keyword>
<feature type="binding site" evidence="12">
    <location>
        <position position="95"/>
    </location>
    <ligand>
        <name>CoA</name>
        <dbReference type="ChEBI" id="CHEBI:57287"/>
    </ligand>
</feature>
<feature type="binding site" evidence="12">
    <location>
        <position position="164"/>
    </location>
    <ligand>
        <name>CoA</name>
        <dbReference type="ChEBI" id="CHEBI:57287"/>
    </ligand>
</feature>
<evidence type="ECO:0000256" key="9">
    <source>
        <dbReference type="ARBA" id="ARBA00023128"/>
    </source>
</evidence>
<dbReference type="InterPro" id="IPR013328">
    <property type="entry name" value="6PGD_dom2"/>
</dbReference>
<comment type="subcellular location">
    <subcellularLocation>
        <location evidence="1">Mitochondrion matrix</location>
    </subcellularLocation>
</comment>
<keyword evidence="7" id="KW-0520">NAD</keyword>
<dbReference type="GO" id="GO:0070403">
    <property type="term" value="F:NAD+ binding"/>
    <property type="evidence" value="ECO:0007669"/>
    <property type="project" value="InterPro"/>
</dbReference>
<feature type="domain" description="3-hydroxyacyl-CoA dehydrogenase C-terminal" evidence="13">
    <location>
        <begin position="231"/>
        <end position="328"/>
    </location>
</feature>
<evidence type="ECO:0000256" key="5">
    <source>
        <dbReference type="ARBA" id="ARBA00022832"/>
    </source>
</evidence>
<protein>
    <recommendedName>
        <fullName evidence="4">3-hydroxyacyl-CoA dehydrogenase</fullName>
        <ecNumber evidence="4">1.1.1.35</ecNumber>
    </recommendedName>
</protein>
<dbReference type="Gene3D" id="3.40.50.720">
    <property type="entry name" value="NAD(P)-binding Rossmann-like Domain"/>
    <property type="match status" value="1"/>
</dbReference>
<feature type="domain" description="3-hydroxyacyl-CoA dehydrogenase NAD binding" evidence="14">
    <location>
        <begin position="45"/>
        <end position="228"/>
    </location>
</feature>
<comment type="catalytic activity">
    <reaction evidence="10">
        <text>a (3S)-3-hydroxyacyl-CoA + NAD(+) = a 3-oxoacyl-CoA + NADH + H(+)</text>
        <dbReference type="Rhea" id="RHEA:22432"/>
        <dbReference type="ChEBI" id="CHEBI:15378"/>
        <dbReference type="ChEBI" id="CHEBI:57318"/>
        <dbReference type="ChEBI" id="CHEBI:57540"/>
        <dbReference type="ChEBI" id="CHEBI:57945"/>
        <dbReference type="ChEBI" id="CHEBI:90726"/>
        <dbReference type="EC" id="1.1.1.35"/>
    </reaction>
</comment>
<proteinExistence type="inferred from homology"/>
<dbReference type="Pfam" id="PF00725">
    <property type="entry name" value="3HCDH"/>
    <property type="match status" value="1"/>
</dbReference>
<dbReference type="InterPro" id="IPR036291">
    <property type="entry name" value="NAD(P)-bd_dom_sf"/>
</dbReference>
<sequence>MYSIVKNLKQLNLCKNKVQSSQILALRNLSYGVEIKEKEDCRIRNVTVLGGGVMGAGIAQAAAQSDFRVTVVADDEYSQKCLVAVSRSLDIIAKKKFPDEPKGARKFRDSVFSKISTVQDLKRGCDEADLVIEAVVEDLGVKQNIFKQLDQIAPKHTIFTSNTSSLSVKEIAHSTERLERFAGLHFFNPVWGMPLVEVIRTSHTDSKTYNKLVQFAIDLGKTPVTCPDTTGFIVNRLLYPYLMEALRFFERGHASIHDIDNAMKQGAGVPMGPFEQMDIIGLDVVKTVLDGWHEKEPNNTLFMPSELLNNLVLEGKLGRKVGIGFYQYKHKMY</sequence>
<dbReference type="GO" id="GO:0003857">
    <property type="term" value="F:(3S)-3-hydroxyacyl-CoA dehydrogenase (NAD+) activity"/>
    <property type="evidence" value="ECO:0007669"/>
    <property type="project" value="UniProtKB-EC"/>
</dbReference>
<reference evidence="15" key="1">
    <citation type="submission" date="2021-01" db="UniProtKB">
        <authorList>
            <consortium name="EnsemblMetazoa"/>
        </authorList>
    </citation>
    <scope>IDENTIFICATION</scope>
</reference>
<evidence type="ECO:0000256" key="4">
    <source>
        <dbReference type="ARBA" id="ARBA00013000"/>
    </source>
</evidence>
<dbReference type="GO" id="GO:0005759">
    <property type="term" value="C:mitochondrial matrix"/>
    <property type="evidence" value="ECO:0007669"/>
    <property type="project" value="UniProtKB-SubCell"/>
</dbReference>
<dbReference type="Gene3D" id="1.10.1040.10">
    <property type="entry name" value="N-(1-d-carboxylethyl)-l-norvaline Dehydrogenase, domain 2"/>
    <property type="match status" value="1"/>
</dbReference>
<dbReference type="InterPro" id="IPR052242">
    <property type="entry name" value="Mito_3-hydroxyacyl-CoA_DH"/>
</dbReference>
<dbReference type="FunFam" id="3.40.50.720:FF:000009">
    <property type="entry name" value="Fatty oxidation complex, alpha subunit"/>
    <property type="match status" value="1"/>
</dbReference>
<organism evidence="15 16">
    <name type="scientific">Clytia hemisphaerica</name>
    <dbReference type="NCBI Taxonomy" id="252671"/>
    <lineage>
        <taxon>Eukaryota</taxon>
        <taxon>Metazoa</taxon>
        <taxon>Cnidaria</taxon>
        <taxon>Hydrozoa</taxon>
        <taxon>Hydroidolina</taxon>
        <taxon>Leptothecata</taxon>
        <taxon>Obeliida</taxon>
        <taxon>Clytiidae</taxon>
        <taxon>Clytia</taxon>
    </lineage>
</organism>
<dbReference type="PROSITE" id="PS00067">
    <property type="entry name" value="3HCDH"/>
    <property type="match status" value="1"/>
</dbReference>
<comment type="pathway">
    <text evidence="2">Lipid metabolism; fatty acid beta-oxidation.</text>
</comment>
<feature type="binding site" evidence="12">
    <location>
        <position position="88"/>
    </location>
    <ligand>
        <name>CoA</name>
        <dbReference type="ChEBI" id="CHEBI:57287"/>
    </ligand>
</feature>
<dbReference type="InterPro" id="IPR006180">
    <property type="entry name" value="3-OHacyl-CoA_DH_CS"/>
</dbReference>
<dbReference type="EnsemblMetazoa" id="CLYHEMT013669.1">
    <property type="protein sequence ID" value="CLYHEMP013669.1"/>
    <property type="gene ID" value="CLYHEMG013669"/>
</dbReference>
<keyword evidence="9" id="KW-0496">Mitochondrion</keyword>
<dbReference type="PIRSF" id="PIRSF000105">
    <property type="entry name" value="HCDH"/>
    <property type="match status" value="1"/>
</dbReference>
<evidence type="ECO:0000259" key="14">
    <source>
        <dbReference type="Pfam" id="PF02737"/>
    </source>
</evidence>
<evidence type="ECO:0000256" key="3">
    <source>
        <dbReference type="ARBA" id="ARBA00009463"/>
    </source>
</evidence>
<feature type="site" description="Important for catalytic activity" evidence="11">
    <location>
        <position position="185"/>
    </location>
</feature>
<evidence type="ECO:0000313" key="16">
    <source>
        <dbReference type="Proteomes" id="UP000594262"/>
    </source>
</evidence>
<evidence type="ECO:0000256" key="1">
    <source>
        <dbReference type="ARBA" id="ARBA00004305"/>
    </source>
</evidence>
<evidence type="ECO:0000259" key="13">
    <source>
        <dbReference type="Pfam" id="PF00725"/>
    </source>
</evidence>
<evidence type="ECO:0000256" key="12">
    <source>
        <dbReference type="PIRSR" id="PIRSR000105-3"/>
    </source>
</evidence>
<evidence type="ECO:0000256" key="6">
    <source>
        <dbReference type="ARBA" id="ARBA00023002"/>
    </source>
</evidence>
<dbReference type="PANTHER" id="PTHR43561:SF3">
    <property type="entry name" value="HYDROXYACYL-COENZYME A DEHYDROGENASE, MITOCHONDRIAL"/>
    <property type="match status" value="1"/>
</dbReference>
<dbReference type="InterPro" id="IPR006176">
    <property type="entry name" value="3-OHacyl-CoA_DH_NAD-bd"/>
</dbReference>
<dbReference type="SUPFAM" id="SSF51735">
    <property type="entry name" value="NAD(P)-binding Rossmann-fold domains"/>
    <property type="match status" value="1"/>
</dbReference>
<evidence type="ECO:0000313" key="15">
    <source>
        <dbReference type="EnsemblMetazoa" id="CLYHEMP013669.1"/>
    </source>
</evidence>
<dbReference type="AlphaFoldDB" id="A0A7M5WV82"/>
<dbReference type="PANTHER" id="PTHR43561">
    <property type="match status" value="1"/>
</dbReference>
<evidence type="ECO:0000256" key="2">
    <source>
        <dbReference type="ARBA" id="ARBA00005005"/>
    </source>
</evidence>
<dbReference type="Proteomes" id="UP000594262">
    <property type="component" value="Unplaced"/>
</dbReference>
<comment type="similarity">
    <text evidence="3">Belongs to the 3-hydroxyacyl-CoA dehydrogenase family.</text>
</comment>